<dbReference type="Pfam" id="PF21302">
    <property type="entry name" value="Zn_ribbon_RlmA"/>
    <property type="match status" value="1"/>
</dbReference>
<feature type="binding site" evidence="2">
    <location>
        <position position="198"/>
    </location>
    <ligand>
        <name>S-adenosyl-L-methionine</name>
        <dbReference type="ChEBI" id="CHEBI:59789"/>
    </ligand>
</feature>
<dbReference type="InterPro" id="IPR041698">
    <property type="entry name" value="Methyltransf_25"/>
</dbReference>
<feature type="binding site" evidence="1">
    <location>
        <position position="36"/>
    </location>
    <ligand>
        <name>Zn(2+)</name>
        <dbReference type="ChEBI" id="CHEBI:29105"/>
    </ligand>
</feature>
<dbReference type="SUPFAM" id="SSF53335">
    <property type="entry name" value="S-adenosyl-L-methionine-dependent methyltransferases"/>
    <property type="match status" value="1"/>
</dbReference>
<evidence type="ECO:0000256" key="2">
    <source>
        <dbReference type="PIRSR" id="PIRSR018249-2"/>
    </source>
</evidence>
<dbReference type="RefSeq" id="WP_074702360.1">
    <property type="nucleotide sequence ID" value="NZ_CP018863.1"/>
</dbReference>
<dbReference type="Gene3D" id="3.40.50.150">
    <property type="entry name" value="Vaccinia Virus protein VP39"/>
    <property type="match status" value="1"/>
</dbReference>
<dbReference type="InterPro" id="IPR052939">
    <property type="entry name" value="23S_rRNA_MeTrnsfrase_RlmA"/>
</dbReference>
<keyword evidence="1" id="KW-0479">Metal-binding</keyword>
<feature type="binding site" evidence="2">
    <location>
        <position position="80"/>
    </location>
    <ligand>
        <name>S-adenosyl-L-methionine</name>
        <dbReference type="ChEBI" id="CHEBI:59789"/>
    </ligand>
</feature>
<proteinExistence type="predicted"/>
<dbReference type="InterPro" id="IPR016718">
    <property type="entry name" value="rRNA_m1G-MeTrfase_A_prd"/>
</dbReference>
<keyword evidence="5" id="KW-0808">Transferase</keyword>
<keyword evidence="5" id="KW-0489">Methyltransferase</keyword>
<dbReference type="GO" id="GO:0032259">
    <property type="term" value="P:methylation"/>
    <property type="evidence" value="ECO:0007669"/>
    <property type="project" value="UniProtKB-KW"/>
</dbReference>
<dbReference type="Proteomes" id="UP000181917">
    <property type="component" value="Unassembled WGS sequence"/>
</dbReference>
<protein>
    <submittedName>
        <fullName evidence="5">23S rRNA m(1)G-748 methyltransferase</fullName>
    </submittedName>
</protein>
<feature type="domain" description="Methyltransferase" evidence="3">
    <location>
        <begin position="103"/>
        <end position="187"/>
    </location>
</feature>
<evidence type="ECO:0000259" key="4">
    <source>
        <dbReference type="Pfam" id="PF21302"/>
    </source>
</evidence>
<dbReference type="SMR" id="A0A1H1GK69"/>
<evidence type="ECO:0000313" key="5">
    <source>
        <dbReference type="EMBL" id="SDR13278.1"/>
    </source>
</evidence>
<keyword evidence="1" id="KW-0862">Zinc</keyword>
<dbReference type="Pfam" id="PF13649">
    <property type="entry name" value="Methyltransf_25"/>
    <property type="match status" value="1"/>
</dbReference>
<dbReference type="CDD" id="cd02440">
    <property type="entry name" value="AdoMet_MTases"/>
    <property type="match status" value="1"/>
</dbReference>
<dbReference type="GO" id="GO:0008168">
    <property type="term" value="F:methyltransferase activity"/>
    <property type="evidence" value="ECO:0007669"/>
    <property type="project" value="UniProtKB-KW"/>
</dbReference>
<dbReference type="OrthoDB" id="108476at2"/>
<dbReference type="AlphaFoldDB" id="A0A1H1GK69"/>
<accession>A0A1H1GK69</accession>
<feature type="binding site" evidence="1">
    <location>
        <position position="40"/>
    </location>
    <ligand>
        <name>Zn(2+)</name>
        <dbReference type="ChEBI" id="CHEBI:29105"/>
    </ligand>
</feature>
<dbReference type="EMBL" id="FNKH01000002">
    <property type="protein sequence ID" value="SDR13278.1"/>
    <property type="molecule type" value="Genomic_DNA"/>
</dbReference>
<dbReference type="InterPro" id="IPR029063">
    <property type="entry name" value="SAM-dependent_MTases_sf"/>
</dbReference>
<reference evidence="5 6" key="1">
    <citation type="submission" date="2016-10" db="EMBL/GenBank/DDBJ databases">
        <authorList>
            <person name="de Groot N.N."/>
        </authorList>
    </citation>
    <scope>NUCLEOTIDE SEQUENCE [LARGE SCALE GENOMIC DNA]</scope>
    <source>
        <strain evidence="5 6">DSM 20117</strain>
    </source>
</reference>
<dbReference type="STRING" id="37928.SAMN04489742_4122"/>
<evidence type="ECO:0000313" key="6">
    <source>
        <dbReference type="Proteomes" id="UP000181917"/>
    </source>
</evidence>
<dbReference type="InterPro" id="IPR048647">
    <property type="entry name" value="RlmA_N"/>
</dbReference>
<dbReference type="PIRSF" id="PIRSF018249">
    <property type="entry name" value="MyrA_prd"/>
    <property type="match status" value="1"/>
</dbReference>
<keyword evidence="2" id="KW-0949">S-adenosyl-L-methionine</keyword>
<sequence>MPSLSVPLESVDLLLCPVCAEDMRPNEGSVAGGISCAAGHRFDGAKQGYINLLTGRGTSFIPDTADMVAARSAFLDEGHYDPLLRQVAGTVAGLLEGVERPVIVDAGAGTGHYLAAAVGAVPAARTVALDLSKFALRRAARSVPQALCLVWDLWRPLPLAGGAVDLIINVFAPRNAEEYARILKPGGHLLVVTPAPGHLDALRARLPLLAVDEDKSDKLAASLAQGFTPVSADSLSVPMQLKGEDMRNVVMMGPNAHHAGAVLEQGDEAAVLQEPETPLAVEARFTLSVFRKSAR</sequence>
<dbReference type="PANTHER" id="PTHR43460">
    <property type="entry name" value="METHYLTRANSFERASE"/>
    <property type="match status" value="1"/>
</dbReference>
<keyword evidence="6" id="KW-1185">Reference proteome</keyword>
<feature type="binding site" evidence="2">
    <location>
        <begin position="110"/>
        <end position="111"/>
    </location>
    <ligand>
        <name>S-adenosyl-L-methionine</name>
        <dbReference type="ChEBI" id="CHEBI:59789"/>
    </ligand>
</feature>
<evidence type="ECO:0000256" key="1">
    <source>
        <dbReference type="PIRSR" id="PIRSR018249-1"/>
    </source>
</evidence>
<evidence type="ECO:0000259" key="3">
    <source>
        <dbReference type="Pfam" id="PF13649"/>
    </source>
</evidence>
<organism evidence="5 6">
    <name type="scientific">Crystallibacter crystallopoietes</name>
    <dbReference type="NCBI Taxonomy" id="37928"/>
    <lineage>
        <taxon>Bacteria</taxon>
        <taxon>Bacillati</taxon>
        <taxon>Actinomycetota</taxon>
        <taxon>Actinomycetes</taxon>
        <taxon>Micrococcales</taxon>
        <taxon>Micrococcaceae</taxon>
        <taxon>Crystallibacter</taxon>
    </lineage>
</organism>
<dbReference type="GO" id="GO:0046872">
    <property type="term" value="F:metal ion binding"/>
    <property type="evidence" value="ECO:0007669"/>
    <property type="project" value="UniProtKB-KW"/>
</dbReference>
<name>A0A1H1GK69_9MICC</name>
<gene>
    <name evidence="5" type="ORF">SAMN04489742_4122</name>
</gene>
<feature type="domain" description="23S rRNA (guanine(745)-N(1))-methyltransferase N-terminal" evidence="4">
    <location>
        <begin position="15"/>
        <end position="53"/>
    </location>
</feature>
<dbReference type="PANTHER" id="PTHR43460:SF1">
    <property type="entry name" value="METHYLTRANSFERASE TYPE 11 DOMAIN-CONTAINING PROTEIN"/>
    <property type="match status" value="1"/>
</dbReference>
<dbReference type="KEGG" id="acry:AC20117_18770"/>